<name>A0A5A7U3Q5_CUCMM</name>
<evidence type="ECO:0000313" key="3">
    <source>
        <dbReference type="Proteomes" id="UP000321393"/>
    </source>
</evidence>
<protein>
    <recommendedName>
        <fullName evidence="4">Zinc finger, CCHC-type</fullName>
    </recommendedName>
</protein>
<dbReference type="EMBL" id="SSTE01011829">
    <property type="protein sequence ID" value="KAA0050472.1"/>
    <property type="molecule type" value="Genomic_DNA"/>
</dbReference>
<feature type="compositionally biased region" description="Basic and acidic residues" evidence="1">
    <location>
        <begin position="84"/>
        <end position="97"/>
    </location>
</feature>
<organism evidence="2 3">
    <name type="scientific">Cucumis melo var. makuwa</name>
    <name type="common">Oriental melon</name>
    <dbReference type="NCBI Taxonomy" id="1194695"/>
    <lineage>
        <taxon>Eukaryota</taxon>
        <taxon>Viridiplantae</taxon>
        <taxon>Streptophyta</taxon>
        <taxon>Embryophyta</taxon>
        <taxon>Tracheophyta</taxon>
        <taxon>Spermatophyta</taxon>
        <taxon>Magnoliopsida</taxon>
        <taxon>eudicotyledons</taxon>
        <taxon>Gunneridae</taxon>
        <taxon>Pentapetalae</taxon>
        <taxon>rosids</taxon>
        <taxon>fabids</taxon>
        <taxon>Cucurbitales</taxon>
        <taxon>Cucurbitaceae</taxon>
        <taxon>Benincaseae</taxon>
        <taxon>Cucumis</taxon>
    </lineage>
</organism>
<feature type="region of interest" description="Disordered" evidence="1">
    <location>
        <begin position="68"/>
        <end position="97"/>
    </location>
</feature>
<evidence type="ECO:0008006" key="4">
    <source>
        <dbReference type="Google" id="ProtNLM"/>
    </source>
</evidence>
<accession>A0A5A7U3Q5</accession>
<feature type="compositionally biased region" description="Polar residues" evidence="1">
    <location>
        <begin position="68"/>
        <end position="79"/>
    </location>
</feature>
<evidence type="ECO:0000313" key="2">
    <source>
        <dbReference type="EMBL" id="KAA0050472.1"/>
    </source>
</evidence>
<comment type="caution">
    <text evidence="2">The sequence shown here is derived from an EMBL/GenBank/DDBJ whole genome shotgun (WGS) entry which is preliminary data.</text>
</comment>
<proteinExistence type="predicted"/>
<dbReference type="Pfam" id="PF14223">
    <property type="entry name" value="Retrotran_gag_2"/>
    <property type="match status" value="1"/>
</dbReference>
<dbReference type="AlphaFoldDB" id="A0A5A7U3Q5"/>
<sequence>MKELATWMETDFICKNLILNGLTDELYDYYSTMTTAKEVWDALQKKYDTEEVGLKKYTISSASTMKGFQEQSKAQNQGVLTGKPTHETKDRGGGKEA</sequence>
<evidence type="ECO:0000256" key="1">
    <source>
        <dbReference type="SAM" id="MobiDB-lite"/>
    </source>
</evidence>
<gene>
    <name evidence="2" type="ORF">E6C27_scaffold175G00860</name>
</gene>
<dbReference type="OrthoDB" id="994161at2759"/>
<dbReference type="Proteomes" id="UP000321393">
    <property type="component" value="Unassembled WGS sequence"/>
</dbReference>
<reference evidence="2 3" key="1">
    <citation type="submission" date="2019-08" db="EMBL/GenBank/DDBJ databases">
        <title>Draft genome sequences of two oriental melons (Cucumis melo L. var makuwa).</title>
        <authorList>
            <person name="Kwon S.-Y."/>
        </authorList>
    </citation>
    <scope>NUCLEOTIDE SEQUENCE [LARGE SCALE GENOMIC DNA]</scope>
    <source>
        <strain evidence="3">cv. SW 3</strain>
        <tissue evidence="2">Leaf</tissue>
    </source>
</reference>